<dbReference type="SUPFAM" id="SSF51735">
    <property type="entry name" value="NAD(P)-binding Rossmann-fold domains"/>
    <property type="match status" value="1"/>
</dbReference>
<gene>
    <name evidence="1" type="ORF">LTR82_017900</name>
</gene>
<dbReference type="AlphaFoldDB" id="A0AAN6F4V7"/>
<proteinExistence type="predicted"/>
<dbReference type="Proteomes" id="UP001168146">
    <property type="component" value="Unassembled WGS sequence"/>
</dbReference>
<dbReference type="InterPro" id="IPR036291">
    <property type="entry name" value="NAD(P)-bd_dom_sf"/>
</dbReference>
<accession>A0AAN6F4V7</accession>
<dbReference type="EMBL" id="JASUXU010000193">
    <property type="protein sequence ID" value="KAK0302354.1"/>
    <property type="molecule type" value="Genomic_DNA"/>
</dbReference>
<organism evidence="1 2">
    <name type="scientific">Friedmanniomyces endolithicus</name>
    <dbReference type="NCBI Taxonomy" id="329885"/>
    <lineage>
        <taxon>Eukaryota</taxon>
        <taxon>Fungi</taxon>
        <taxon>Dikarya</taxon>
        <taxon>Ascomycota</taxon>
        <taxon>Pezizomycotina</taxon>
        <taxon>Dothideomycetes</taxon>
        <taxon>Dothideomycetidae</taxon>
        <taxon>Mycosphaerellales</taxon>
        <taxon>Teratosphaeriaceae</taxon>
        <taxon>Friedmanniomyces</taxon>
    </lineage>
</organism>
<evidence type="ECO:0000313" key="2">
    <source>
        <dbReference type="Proteomes" id="UP001168146"/>
    </source>
</evidence>
<comment type="caution">
    <text evidence="1">The sequence shown here is derived from an EMBL/GenBank/DDBJ whole genome shotgun (WGS) entry which is preliminary data.</text>
</comment>
<reference evidence="1" key="1">
    <citation type="submission" date="2021-12" db="EMBL/GenBank/DDBJ databases">
        <title>Black yeast isolated from Biological Soil Crust.</title>
        <authorList>
            <person name="Kurbessoian T."/>
        </authorList>
    </citation>
    <scope>NUCLEOTIDE SEQUENCE</scope>
    <source>
        <strain evidence="1">CCFEE 5208</strain>
    </source>
</reference>
<protein>
    <submittedName>
        <fullName evidence="1">Uncharacterized protein</fullName>
    </submittedName>
</protein>
<sequence>MAQKRRIEPYVQSKIAALRAAEHWMAENKPSFDIITIHPSFVDAFHDTGKRAADLLEGTNPYFLAPVLGKEASQKTGANSANVVDVEDVAKAHIKSLNEGVQGNQAFLLTNKGGEIAMNDAKAIAEKHFPNAVGTKLPTDGNIEPHFFVSLDIENTEKTFGKLKSFVETISSLVGQYPSLQAWVERSQP</sequence>
<name>A0AAN6F4V7_9PEZI</name>
<dbReference type="Gene3D" id="3.40.50.720">
    <property type="entry name" value="NAD(P)-binding Rossmann-like Domain"/>
    <property type="match status" value="1"/>
</dbReference>
<evidence type="ECO:0000313" key="1">
    <source>
        <dbReference type="EMBL" id="KAK0302354.1"/>
    </source>
</evidence>